<evidence type="ECO:0000313" key="3">
    <source>
        <dbReference type="Proteomes" id="UP001172155"/>
    </source>
</evidence>
<feature type="region of interest" description="Disordered" evidence="1">
    <location>
        <begin position="1"/>
        <end position="69"/>
    </location>
</feature>
<organism evidence="2 3">
    <name type="scientific">Schizothecium vesticola</name>
    <dbReference type="NCBI Taxonomy" id="314040"/>
    <lineage>
        <taxon>Eukaryota</taxon>
        <taxon>Fungi</taxon>
        <taxon>Dikarya</taxon>
        <taxon>Ascomycota</taxon>
        <taxon>Pezizomycotina</taxon>
        <taxon>Sordariomycetes</taxon>
        <taxon>Sordariomycetidae</taxon>
        <taxon>Sordariales</taxon>
        <taxon>Schizotheciaceae</taxon>
        <taxon>Schizothecium</taxon>
    </lineage>
</organism>
<dbReference type="Proteomes" id="UP001172155">
    <property type="component" value="Unassembled WGS sequence"/>
</dbReference>
<reference evidence="2" key="1">
    <citation type="submission" date="2023-06" db="EMBL/GenBank/DDBJ databases">
        <title>Genome-scale phylogeny and comparative genomics of the fungal order Sordariales.</title>
        <authorList>
            <consortium name="Lawrence Berkeley National Laboratory"/>
            <person name="Hensen N."/>
            <person name="Bonometti L."/>
            <person name="Westerberg I."/>
            <person name="Brannstrom I.O."/>
            <person name="Guillou S."/>
            <person name="Cros-Aarteil S."/>
            <person name="Calhoun S."/>
            <person name="Haridas S."/>
            <person name="Kuo A."/>
            <person name="Mondo S."/>
            <person name="Pangilinan J."/>
            <person name="Riley R."/>
            <person name="LaButti K."/>
            <person name="Andreopoulos B."/>
            <person name="Lipzen A."/>
            <person name="Chen C."/>
            <person name="Yanf M."/>
            <person name="Daum C."/>
            <person name="Ng V."/>
            <person name="Clum A."/>
            <person name="Steindorff A."/>
            <person name="Ohm R."/>
            <person name="Martin F."/>
            <person name="Silar P."/>
            <person name="Natvig D."/>
            <person name="Lalanne C."/>
            <person name="Gautier V."/>
            <person name="Ament-velasquez S.L."/>
            <person name="Kruys A."/>
            <person name="Hutchinson M.I."/>
            <person name="Powell A.J."/>
            <person name="Barry K."/>
            <person name="Miller A.N."/>
            <person name="Grigoriev I.V."/>
            <person name="Debuchy R."/>
            <person name="Gladieux P."/>
            <person name="Thoren M.H."/>
            <person name="Johannesson H."/>
        </authorList>
    </citation>
    <scope>NUCLEOTIDE SEQUENCE</scope>
    <source>
        <strain evidence="2">SMH3187-1</strain>
    </source>
</reference>
<gene>
    <name evidence="2" type="ORF">B0T18DRAFT_294532</name>
</gene>
<feature type="compositionally biased region" description="Basic residues" evidence="1">
    <location>
        <begin position="130"/>
        <end position="141"/>
    </location>
</feature>
<name>A0AA40EPU7_9PEZI</name>
<keyword evidence="3" id="KW-1185">Reference proteome</keyword>
<evidence type="ECO:0000313" key="2">
    <source>
        <dbReference type="EMBL" id="KAK0743270.1"/>
    </source>
</evidence>
<feature type="region of interest" description="Disordered" evidence="1">
    <location>
        <begin position="109"/>
        <end position="146"/>
    </location>
</feature>
<sequence>MFVHSGAGLHGHEYSSRSPSNGHASPAAPNLRNSLRSSLVPPKNRSNQLADGPLRPALRQRPVSDYIPRKVATPEPVVRFQQVEEELKQPDDEMAPFPAAPFPAVDDTLASESELSEATAFSSDAPTTRSNRRRSGRRRRILNQSTQYCLGYPTPRKLGKTKDGRSRPCVEAFPASRIAGPVITPRLAKRFPGIFGVKRHLGYDDVVLVRRDDDDSLSEEDSDCEDLGQGKLLAVFSPVKHSDEAEIVLEDGSIWVAKPRPNGSFDFVYHDIHGVPKTVRWARRNTVSQHPTPPVDPSTGTPLPSSTPPPARFTFSIINPLTRRHPVMATLSQSLLEVQDTYTSVSPSHSRYPPHRVAGRTLSMTGLPPVSFAGAANNSPAKRMSVGSSTEAERDDGVIALQSELEPARAVHSIDDATKMLISVTAMW</sequence>
<dbReference type="EMBL" id="JAUKUD010000005">
    <property type="protein sequence ID" value="KAK0743270.1"/>
    <property type="molecule type" value="Genomic_DNA"/>
</dbReference>
<feature type="region of interest" description="Disordered" evidence="1">
    <location>
        <begin position="287"/>
        <end position="309"/>
    </location>
</feature>
<protein>
    <submittedName>
        <fullName evidence="2">Uncharacterized protein</fullName>
    </submittedName>
</protein>
<feature type="compositionally biased region" description="Polar residues" evidence="1">
    <location>
        <begin position="376"/>
        <end position="390"/>
    </location>
</feature>
<feature type="region of interest" description="Disordered" evidence="1">
    <location>
        <begin position="374"/>
        <end position="393"/>
    </location>
</feature>
<proteinExistence type="predicted"/>
<feature type="compositionally biased region" description="Polar residues" evidence="1">
    <location>
        <begin position="119"/>
        <end position="128"/>
    </location>
</feature>
<comment type="caution">
    <text evidence="2">The sequence shown here is derived from an EMBL/GenBank/DDBJ whole genome shotgun (WGS) entry which is preliminary data.</text>
</comment>
<feature type="non-terminal residue" evidence="2">
    <location>
        <position position="428"/>
    </location>
</feature>
<accession>A0AA40EPU7</accession>
<dbReference type="AlphaFoldDB" id="A0AA40EPU7"/>
<evidence type="ECO:0000256" key="1">
    <source>
        <dbReference type="SAM" id="MobiDB-lite"/>
    </source>
</evidence>
<feature type="region of interest" description="Disordered" evidence="1">
    <location>
        <begin position="344"/>
        <end position="363"/>
    </location>
</feature>